<comment type="caution">
    <text evidence="3">The sequence shown here is derived from an EMBL/GenBank/DDBJ whole genome shotgun (WGS) entry which is preliminary data.</text>
</comment>
<reference evidence="3" key="1">
    <citation type="submission" date="2020-10" db="EMBL/GenBank/DDBJ databases">
        <authorList>
            <person name="Kikuchi T."/>
        </authorList>
    </citation>
    <scope>NUCLEOTIDE SEQUENCE</scope>
    <source>
        <strain evidence="3">NKZ352</strain>
    </source>
</reference>
<gene>
    <name evidence="3" type="ORF">CAUJ_LOCUS9999</name>
</gene>
<dbReference type="GO" id="GO:0005975">
    <property type="term" value="P:carbohydrate metabolic process"/>
    <property type="evidence" value="ECO:0007669"/>
    <property type="project" value="InterPro"/>
</dbReference>
<dbReference type="Proteomes" id="UP000835052">
    <property type="component" value="Unassembled WGS sequence"/>
</dbReference>
<evidence type="ECO:0000313" key="3">
    <source>
        <dbReference type="EMBL" id="CAD6194080.1"/>
    </source>
</evidence>
<protein>
    <recommendedName>
        <fullName evidence="5">L-Fucosyltransferase</fullName>
    </recommendedName>
</protein>
<dbReference type="InterPro" id="IPR052501">
    <property type="entry name" value="Alpha-1-2_FucT"/>
</dbReference>
<evidence type="ECO:0000256" key="2">
    <source>
        <dbReference type="ARBA" id="ARBA00022679"/>
    </source>
</evidence>
<dbReference type="CDD" id="cd11301">
    <property type="entry name" value="Fut1_Fut2_like"/>
    <property type="match status" value="1"/>
</dbReference>
<accession>A0A8S1HLB6</accession>
<organism evidence="3 4">
    <name type="scientific">Caenorhabditis auriculariae</name>
    <dbReference type="NCBI Taxonomy" id="2777116"/>
    <lineage>
        <taxon>Eukaryota</taxon>
        <taxon>Metazoa</taxon>
        <taxon>Ecdysozoa</taxon>
        <taxon>Nematoda</taxon>
        <taxon>Chromadorea</taxon>
        <taxon>Rhabditida</taxon>
        <taxon>Rhabditina</taxon>
        <taxon>Rhabditomorpha</taxon>
        <taxon>Rhabditoidea</taxon>
        <taxon>Rhabditidae</taxon>
        <taxon>Peloderinae</taxon>
        <taxon>Caenorhabditis</taxon>
    </lineage>
</organism>
<evidence type="ECO:0000256" key="1">
    <source>
        <dbReference type="ARBA" id="ARBA00022676"/>
    </source>
</evidence>
<dbReference type="PANTHER" id="PTHR22898">
    <property type="entry name" value="UNCHARACTERIZED GLYCOSOL TRANSFERASE-RELATED"/>
    <property type="match status" value="1"/>
</dbReference>
<dbReference type="OrthoDB" id="5815225at2759"/>
<dbReference type="AlphaFoldDB" id="A0A8S1HLB6"/>
<dbReference type="EMBL" id="CAJGYM010000041">
    <property type="protein sequence ID" value="CAD6194080.1"/>
    <property type="molecule type" value="Genomic_DNA"/>
</dbReference>
<evidence type="ECO:0000313" key="4">
    <source>
        <dbReference type="Proteomes" id="UP000835052"/>
    </source>
</evidence>
<proteinExistence type="predicted"/>
<keyword evidence="2" id="KW-0808">Transferase</keyword>
<dbReference type="Pfam" id="PF01531">
    <property type="entry name" value="Glyco_transf_11"/>
    <property type="match status" value="1"/>
</dbReference>
<dbReference type="PANTHER" id="PTHR22898:SF5">
    <property type="entry name" value="PROTEIN CBG02648"/>
    <property type="match status" value="1"/>
</dbReference>
<name>A0A8S1HLB6_9PELO</name>
<dbReference type="GO" id="GO:0016020">
    <property type="term" value="C:membrane"/>
    <property type="evidence" value="ECO:0007669"/>
    <property type="project" value="InterPro"/>
</dbReference>
<keyword evidence="4" id="KW-1185">Reference proteome</keyword>
<dbReference type="InterPro" id="IPR002516">
    <property type="entry name" value="Glyco_trans_11"/>
</dbReference>
<evidence type="ECO:0008006" key="5">
    <source>
        <dbReference type="Google" id="ProtNLM"/>
    </source>
</evidence>
<keyword evidence="1" id="KW-0328">Glycosyltransferase</keyword>
<sequence length="359" mass="40919">MAEVNKHKYFLIFLACLVLFLYVHFMSLPTQISRDCLTSATQEALPRENEKILTLEIPYPSGVGNNIFALASLIGIARLLGRVPAIPVFPKMDDMIDKKIKPIFPNINRLFKRIPQEKMKDNVRTVKFNAVCCIYNDFWRLTNESASHLHLNGLFFQVHKYFDHIKPLIMQQAVPEKEVLEKAEGILPQNSKNNYIVCAHTRRGDFIGANFAYSETKPSLEIIAKAVNDVSLNRKLTIVAMGADQKWLKNLFNGSTSVGDHEVIISKNSPSVELAFAWTRCDSVVLTAPHSTFGFWMGYLSKGQRVYYYDITQTTDSVYTEKRLNAADYFPESWKSVRYTDGLIHPVDKITKKPKKAKS</sequence>
<dbReference type="GO" id="GO:0008107">
    <property type="term" value="F:galactoside 2-alpha-L-fucosyltransferase activity"/>
    <property type="evidence" value="ECO:0007669"/>
    <property type="project" value="InterPro"/>
</dbReference>